<evidence type="ECO:0000256" key="2">
    <source>
        <dbReference type="ARBA" id="ARBA00022448"/>
    </source>
</evidence>
<evidence type="ECO:0000256" key="11">
    <source>
        <dbReference type="SAM" id="Phobius"/>
    </source>
</evidence>
<dbReference type="PANTHER" id="PTHR47143">
    <property type="entry name" value="TRANSIENT RECEPTOR POTENTIAL CATION CHANNEL PROTEIN PAINLESS"/>
    <property type="match status" value="1"/>
</dbReference>
<dbReference type="InterPro" id="IPR005821">
    <property type="entry name" value="Ion_trans_dom"/>
</dbReference>
<dbReference type="EMBL" id="OU895878">
    <property type="protein sequence ID" value="CAG9804406.1"/>
    <property type="molecule type" value="Genomic_DNA"/>
</dbReference>
<dbReference type="SMART" id="SM00248">
    <property type="entry name" value="ANK"/>
    <property type="match status" value="4"/>
</dbReference>
<dbReference type="SUPFAM" id="SSF48403">
    <property type="entry name" value="Ankyrin repeat"/>
    <property type="match status" value="1"/>
</dbReference>
<keyword evidence="10" id="KW-0407">Ion channel</keyword>
<feature type="transmembrane region" description="Helical" evidence="11">
    <location>
        <begin position="588"/>
        <end position="610"/>
    </location>
</feature>
<dbReference type="GO" id="GO:0005216">
    <property type="term" value="F:monoatomic ion channel activity"/>
    <property type="evidence" value="ECO:0007669"/>
    <property type="project" value="InterPro"/>
</dbReference>
<evidence type="ECO:0000313" key="14">
    <source>
        <dbReference type="Proteomes" id="UP001153620"/>
    </source>
</evidence>
<organism evidence="13 14">
    <name type="scientific">Chironomus riparius</name>
    <dbReference type="NCBI Taxonomy" id="315576"/>
    <lineage>
        <taxon>Eukaryota</taxon>
        <taxon>Metazoa</taxon>
        <taxon>Ecdysozoa</taxon>
        <taxon>Arthropoda</taxon>
        <taxon>Hexapoda</taxon>
        <taxon>Insecta</taxon>
        <taxon>Pterygota</taxon>
        <taxon>Neoptera</taxon>
        <taxon>Endopterygota</taxon>
        <taxon>Diptera</taxon>
        <taxon>Nematocera</taxon>
        <taxon>Chironomoidea</taxon>
        <taxon>Chironomidae</taxon>
        <taxon>Chironominae</taxon>
        <taxon>Chironomus</taxon>
    </lineage>
</organism>
<keyword evidence="5" id="KW-0677">Repeat</keyword>
<dbReference type="InterPro" id="IPR002110">
    <property type="entry name" value="Ankyrin_rpt"/>
</dbReference>
<keyword evidence="6 11" id="KW-1133">Transmembrane helix</keyword>
<dbReference type="Proteomes" id="UP001153620">
    <property type="component" value="Chromosome 2"/>
</dbReference>
<keyword evidence="4 11" id="KW-0812">Transmembrane</keyword>
<keyword evidence="8" id="KW-0406">Ion transport</keyword>
<dbReference type="Pfam" id="PF00520">
    <property type="entry name" value="Ion_trans"/>
    <property type="match status" value="1"/>
</dbReference>
<evidence type="ECO:0000313" key="13">
    <source>
        <dbReference type="EMBL" id="CAG9804406.1"/>
    </source>
</evidence>
<dbReference type="InterPro" id="IPR052076">
    <property type="entry name" value="TRP_cation_channel"/>
</dbReference>
<protein>
    <recommendedName>
        <fullName evidence="12">Ion transport domain-containing protein</fullName>
    </recommendedName>
</protein>
<name>A0A9N9RV98_9DIPT</name>
<accession>A0A9N9RV98</accession>
<evidence type="ECO:0000256" key="6">
    <source>
        <dbReference type="ARBA" id="ARBA00022989"/>
    </source>
</evidence>
<evidence type="ECO:0000256" key="7">
    <source>
        <dbReference type="ARBA" id="ARBA00023043"/>
    </source>
</evidence>
<dbReference type="GO" id="GO:0034703">
    <property type="term" value="C:cation channel complex"/>
    <property type="evidence" value="ECO:0007669"/>
    <property type="project" value="UniProtKB-ARBA"/>
</dbReference>
<evidence type="ECO:0000256" key="9">
    <source>
        <dbReference type="ARBA" id="ARBA00023136"/>
    </source>
</evidence>
<evidence type="ECO:0000256" key="4">
    <source>
        <dbReference type="ARBA" id="ARBA00022692"/>
    </source>
</evidence>
<reference evidence="13" key="2">
    <citation type="submission" date="2022-10" db="EMBL/GenBank/DDBJ databases">
        <authorList>
            <consortium name="ENA_rothamsted_submissions"/>
            <consortium name="culmorum"/>
            <person name="King R."/>
        </authorList>
    </citation>
    <scope>NUCLEOTIDE SEQUENCE</scope>
</reference>
<keyword evidence="14" id="KW-1185">Reference proteome</keyword>
<feature type="domain" description="Ion transport" evidence="12">
    <location>
        <begin position="585"/>
        <end position="796"/>
    </location>
</feature>
<evidence type="ECO:0000259" key="12">
    <source>
        <dbReference type="Pfam" id="PF00520"/>
    </source>
</evidence>
<proteinExistence type="predicted"/>
<dbReference type="InterPro" id="IPR036770">
    <property type="entry name" value="Ankyrin_rpt-contain_sf"/>
</dbReference>
<feature type="transmembrane region" description="Helical" evidence="11">
    <location>
        <begin position="646"/>
        <end position="667"/>
    </location>
</feature>
<keyword evidence="2" id="KW-0813">Transport</keyword>
<evidence type="ECO:0000256" key="1">
    <source>
        <dbReference type="ARBA" id="ARBA00004141"/>
    </source>
</evidence>
<feature type="transmembrane region" description="Helical" evidence="11">
    <location>
        <begin position="768"/>
        <end position="789"/>
    </location>
</feature>
<sequence length="939" mass="109245">MIKSQHEKILSKLIKSFEEKNVKEFVFYLEKYSLSSDVPLNSLGIDLTITEYVLQTPDSSRFIDICLDYSSSLYKKNTHGRYLLFYAVQSSSSVNVESFLKHLAIQSNHNPAHKSVNDLILKCEAKNENNCLHDVMYKMTLENYKECAKIIEMLLSFGCNPNHLNHEFKSPFEMLLEKLDGNFPKQEVLHAFTNATLEISDSSNYRAKVSTLSALNVKYRNKNNYSSDDLLELVKRGNENEFVAALQNTATEEMAKCFCELIKSSINMNFANGVVVMLELAQQSKTTEYIVHEMQSLIPEDITNVMIGDKTPLFHALSLCRYEVVAELLKFESISFKNGGKCSNVLHEICSLQEVDSDEDLQKCFELILKDARCDDHIINAFDSNNKTPLMYACENHHKELERELIRRDAYIGHEAIIQNLNENIFIEQLNESMVPSADLNDHQCIVQINYKFLIPPKFSENRNQEMKALFLIGSQPRFKNILTHPVLTSFLELKWKRVNTLMYGTLAIYFLFFVYLTLFILNFFNNSIYNPSSYTVDSRFGEDDEPLRNYQILKVLLGRSKRDIHEEDVKHAEMVLSMTEYIKSHKLSYTLSLIGTLVLTICEIVQLIYTWRQYFFKLSNWVDCALLFLSYIVLLRSFGSIETLLQLRAVLFLLIAIQSFIIIARVSKLSLQLEIFKKVSKTFLKFIMLYFMLIFAFAMAFYTLYGGQKLEFDKDILRSDNDNKAPEKEEDDNSFTDILMSTITVIRMMLSDFEAVKLQPDNHFNSFIFLTFVLLITIVLFNLLNALAINDTQEMMKFAENVDVRKRIRMINTCEKVLQFLGIEFFNIYSNQFKCGRIFLTINQDNYVRIKKKVDVDGRMVFKYCEVSKIQIDQSNETKALESEQEYRTDESSFISQIYAFLPLIVLQYLQNFKLKLSATTVEKIVEYLKELEEYEQK</sequence>
<keyword evidence="7" id="KW-0040">ANK repeat</keyword>
<gene>
    <name evidence="13" type="ORF">CHIRRI_LOCUS7295</name>
</gene>
<dbReference type="Gene3D" id="1.10.287.70">
    <property type="match status" value="1"/>
</dbReference>
<dbReference type="Gene3D" id="1.25.40.20">
    <property type="entry name" value="Ankyrin repeat-containing domain"/>
    <property type="match status" value="2"/>
</dbReference>
<dbReference type="AlphaFoldDB" id="A0A9N9RV98"/>
<evidence type="ECO:0000256" key="5">
    <source>
        <dbReference type="ARBA" id="ARBA00022737"/>
    </source>
</evidence>
<comment type="subcellular location">
    <subcellularLocation>
        <location evidence="1">Membrane</location>
        <topology evidence="1">Multi-pass membrane protein</topology>
    </subcellularLocation>
</comment>
<feature type="transmembrane region" description="Helical" evidence="11">
    <location>
        <begin position="502"/>
        <end position="525"/>
    </location>
</feature>
<feature type="transmembrane region" description="Helical" evidence="11">
    <location>
        <begin position="688"/>
        <end position="706"/>
    </location>
</feature>
<dbReference type="OrthoDB" id="7773197at2759"/>
<keyword evidence="9 11" id="KW-0472">Membrane</keyword>
<dbReference type="PANTHER" id="PTHR47143:SF4">
    <property type="entry name" value="TRANSIENT RECEPTOR POTENTIAL CATION CHANNEL PROTEIN PAINLESS"/>
    <property type="match status" value="1"/>
</dbReference>
<evidence type="ECO:0000256" key="10">
    <source>
        <dbReference type="ARBA" id="ARBA00023303"/>
    </source>
</evidence>
<evidence type="ECO:0000256" key="3">
    <source>
        <dbReference type="ARBA" id="ARBA00022606"/>
    </source>
</evidence>
<evidence type="ECO:0000256" key="8">
    <source>
        <dbReference type="ARBA" id="ARBA00023065"/>
    </source>
</evidence>
<keyword evidence="3" id="KW-0716">Sensory transduction</keyword>
<reference evidence="13" key="1">
    <citation type="submission" date="2022-01" db="EMBL/GenBank/DDBJ databases">
        <authorList>
            <person name="King R."/>
        </authorList>
    </citation>
    <scope>NUCLEOTIDE SEQUENCE</scope>
</reference>